<sequence length="166" mass="17603">MERASAGAGGGLARTFLANQGGRQSDASCYSDSSRAYLALEPPSSRRRAPSLQLPPTPGYGTLSTQQQHVHIARTALQPPPAPHARLLALRPHVPRVRHHRVGIGCPPVPRARQPQSVCGRGRPGCARSGRAAQGHSRREKAEAMDRGDQAKGSSTPPTPITPNPI</sequence>
<evidence type="ECO:0000313" key="2">
    <source>
        <dbReference type="EMBL" id="OBZ76432.1"/>
    </source>
</evidence>
<organism evidence="2 3">
    <name type="scientific">Grifola frondosa</name>
    <name type="common">Maitake</name>
    <name type="synonym">Polyporus frondosus</name>
    <dbReference type="NCBI Taxonomy" id="5627"/>
    <lineage>
        <taxon>Eukaryota</taxon>
        <taxon>Fungi</taxon>
        <taxon>Dikarya</taxon>
        <taxon>Basidiomycota</taxon>
        <taxon>Agaricomycotina</taxon>
        <taxon>Agaricomycetes</taxon>
        <taxon>Polyporales</taxon>
        <taxon>Grifolaceae</taxon>
        <taxon>Grifola</taxon>
    </lineage>
</organism>
<keyword evidence="3" id="KW-1185">Reference proteome</keyword>
<feature type="compositionally biased region" description="Pro residues" evidence="1">
    <location>
        <begin position="157"/>
        <end position="166"/>
    </location>
</feature>
<dbReference type="EMBL" id="LUGG01000003">
    <property type="protein sequence ID" value="OBZ76432.1"/>
    <property type="molecule type" value="Genomic_DNA"/>
</dbReference>
<feature type="compositionally biased region" description="Basic and acidic residues" evidence="1">
    <location>
        <begin position="140"/>
        <end position="150"/>
    </location>
</feature>
<gene>
    <name evidence="2" type="ORF">A0H81_03571</name>
</gene>
<name>A0A1C7MHX6_GRIFR</name>
<evidence type="ECO:0000313" key="3">
    <source>
        <dbReference type="Proteomes" id="UP000092993"/>
    </source>
</evidence>
<evidence type="ECO:0000256" key="1">
    <source>
        <dbReference type="SAM" id="MobiDB-lite"/>
    </source>
</evidence>
<reference evidence="2 3" key="1">
    <citation type="submission" date="2016-03" db="EMBL/GenBank/DDBJ databases">
        <title>Whole genome sequencing of Grifola frondosa 9006-11.</title>
        <authorList>
            <person name="Min B."/>
            <person name="Park H."/>
            <person name="Kim J.-G."/>
            <person name="Cho H."/>
            <person name="Oh Y.-L."/>
            <person name="Kong W.-S."/>
            <person name="Choi I.-G."/>
        </authorList>
    </citation>
    <scope>NUCLEOTIDE SEQUENCE [LARGE SCALE GENOMIC DNA]</scope>
    <source>
        <strain evidence="2 3">9006-11</strain>
    </source>
</reference>
<dbReference type="Proteomes" id="UP000092993">
    <property type="component" value="Unassembled WGS sequence"/>
</dbReference>
<proteinExistence type="predicted"/>
<comment type="caution">
    <text evidence="2">The sequence shown here is derived from an EMBL/GenBank/DDBJ whole genome shotgun (WGS) entry which is preliminary data.</text>
</comment>
<accession>A0A1C7MHX6</accession>
<dbReference type="AlphaFoldDB" id="A0A1C7MHX6"/>
<protein>
    <submittedName>
        <fullName evidence="2">Uncharacterized protein</fullName>
    </submittedName>
</protein>
<feature type="region of interest" description="Disordered" evidence="1">
    <location>
        <begin position="40"/>
        <end position="69"/>
    </location>
</feature>
<feature type="region of interest" description="Disordered" evidence="1">
    <location>
        <begin position="101"/>
        <end position="166"/>
    </location>
</feature>